<name>A0ABP5UVX5_9ACTN</name>
<dbReference type="Proteomes" id="UP001501170">
    <property type="component" value="Unassembled WGS sequence"/>
</dbReference>
<evidence type="ECO:0000256" key="1">
    <source>
        <dbReference type="ARBA" id="ARBA00023015"/>
    </source>
</evidence>
<dbReference type="InterPro" id="IPR050109">
    <property type="entry name" value="HTH-type_TetR-like_transc_reg"/>
</dbReference>
<organism evidence="6 7">
    <name type="scientific">Gordonia cholesterolivorans</name>
    <dbReference type="NCBI Taxonomy" id="559625"/>
    <lineage>
        <taxon>Bacteria</taxon>
        <taxon>Bacillati</taxon>
        <taxon>Actinomycetota</taxon>
        <taxon>Actinomycetes</taxon>
        <taxon>Mycobacteriales</taxon>
        <taxon>Gordoniaceae</taxon>
        <taxon>Gordonia</taxon>
    </lineage>
</organism>
<feature type="domain" description="HTH tetR-type" evidence="5">
    <location>
        <begin position="4"/>
        <end position="64"/>
    </location>
</feature>
<dbReference type="PROSITE" id="PS50977">
    <property type="entry name" value="HTH_TETR_2"/>
    <property type="match status" value="1"/>
</dbReference>
<dbReference type="InterPro" id="IPR036271">
    <property type="entry name" value="Tet_transcr_reg_TetR-rel_C_sf"/>
</dbReference>
<dbReference type="SUPFAM" id="SSF48498">
    <property type="entry name" value="Tetracyclin repressor-like, C-terminal domain"/>
    <property type="match status" value="1"/>
</dbReference>
<sequence length="202" mass="21941">MSGAARREQILDVALAIVDREGFHAATPARIADEAGVHRTLIYQQFGDVTGLFVALVDREGDRDQADFAAAVASAEGLAGLEQLRAVLARLIEAIDENPASWRLFLSPPLGAPAEFGRRLEVSQERVRKYLAEVVADIGLDQLDPELTARVMHAGARELLAFRLENPDSAAVDRLLEFADRMGAGLLMLQKLASRLGREASL</sequence>
<evidence type="ECO:0000313" key="6">
    <source>
        <dbReference type="EMBL" id="GAA2386589.1"/>
    </source>
</evidence>
<evidence type="ECO:0000256" key="4">
    <source>
        <dbReference type="PROSITE-ProRule" id="PRU00335"/>
    </source>
</evidence>
<keyword evidence="2 4" id="KW-0238">DNA-binding</keyword>
<gene>
    <name evidence="6" type="ORF">GCM10009855_28410</name>
</gene>
<protein>
    <recommendedName>
        <fullName evidence="5">HTH tetR-type domain-containing protein</fullName>
    </recommendedName>
</protein>
<evidence type="ECO:0000256" key="2">
    <source>
        <dbReference type="ARBA" id="ARBA00023125"/>
    </source>
</evidence>
<keyword evidence="3" id="KW-0804">Transcription</keyword>
<dbReference type="PANTHER" id="PTHR30055">
    <property type="entry name" value="HTH-TYPE TRANSCRIPTIONAL REGULATOR RUTR"/>
    <property type="match status" value="1"/>
</dbReference>
<keyword evidence="1" id="KW-0805">Transcription regulation</keyword>
<accession>A0ABP5UVX5</accession>
<proteinExistence type="predicted"/>
<feature type="DNA-binding region" description="H-T-H motif" evidence="4">
    <location>
        <begin position="27"/>
        <end position="46"/>
    </location>
</feature>
<comment type="caution">
    <text evidence="6">The sequence shown here is derived from an EMBL/GenBank/DDBJ whole genome shotgun (WGS) entry which is preliminary data.</text>
</comment>
<dbReference type="Gene3D" id="1.10.357.10">
    <property type="entry name" value="Tetracycline Repressor, domain 2"/>
    <property type="match status" value="1"/>
</dbReference>
<dbReference type="EMBL" id="BAAARB010000016">
    <property type="protein sequence ID" value="GAA2386589.1"/>
    <property type="molecule type" value="Genomic_DNA"/>
</dbReference>
<dbReference type="InterPro" id="IPR009057">
    <property type="entry name" value="Homeodomain-like_sf"/>
</dbReference>
<keyword evidence="7" id="KW-1185">Reference proteome</keyword>
<dbReference type="PANTHER" id="PTHR30055:SF234">
    <property type="entry name" value="HTH-TYPE TRANSCRIPTIONAL REGULATOR BETI"/>
    <property type="match status" value="1"/>
</dbReference>
<dbReference type="InterPro" id="IPR001647">
    <property type="entry name" value="HTH_TetR"/>
</dbReference>
<evidence type="ECO:0000256" key="3">
    <source>
        <dbReference type="ARBA" id="ARBA00023163"/>
    </source>
</evidence>
<dbReference type="SUPFAM" id="SSF46689">
    <property type="entry name" value="Homeodomain-like"/>
    <property type="match status" value="1"/>
</dbReference>
<evidence type="ECO:0000259" key="5">
    <source>
        <dbReference type="PROSITE" id="PS50977"/>
    </source>
</evidence>
<evidence type="ECO:0000313" key="7">
    <source>
        <dbReference type="Proteomes" id="UP001501170"/>
    </source>
</evidence>
<dbReference type="Pfam" id="PF00440">
    <property type="entry name" value="TetR_N"/>
    <property type="match status" value="1"/>
</dbReference>
<reference evidence="7" key="1">
    <citation type="journal article" date="2019" name="Int. J. Syst. Evol. Microbiol.">
        <title>The Global Catalogue of Microorganisms (GCM) 10K type strain sequencing project: providing services to taxonomists for standard genome sequencing and annotation.</title>
        <authorList>
            <consortium name="The Broad Institute Genomics Platform"/>
            <consortium name="The Broad Institute Genome Sequencing Center for Infectious Disease"/>
            <person name="Wu L."/>
            <person name="Ma J."/>
        </authorList>
    </citation>
    <scope>NUCLEOTIDE SEQUENCE [LARGE SCALE GENOMIC DNA]</scope>
    <source>
        <strain evidence="7">JCM 16227</strain>
    </source>
</reference>